<gene>
    <name evidence="1" type="ORF">AsAng_0030790</name>
</gene>
<sequence length="44" mass="5039">MYGKIGFHFLEINFKFCTAIKYILSYLLIKREGLLDGNGLVDAI</sequence>
<accession>A0A915YFU6</accession>
<dbReference type="EMBL" id="AP026867">
    <property type="protein sequence ID" value="BDS12358.1"/>
    <property type="molecule type" value="Genomic_DNA"/>
</dbReference>
<dbReference type="AlphaFoldDB" id="A0A915YFU6"/>
<proteinExistence type="predicted"/>
<evidence type="ECO:0000313" key="1">
    <source>
        <dbReference type="EMBL" id="BDS12358.1"/>
    </source>
</evidence>
<name>A0A915YFU6_9BACT</name>
<dbReference type="KEGG" id="aup:AsAng_0030790"/>
<protein>
    <submittedName>
        <fullName evidence="1">Uncharacterized protein</fullName>
    </submittedName>
</protein>
<organism evidence="1 2">
    <name type="scientific">Aureispira anguillae</name>
    <dbReference type="NCBI Taxonomy" id="2864201"/>
    <lineage>
        <taxon>Bacteria</taxon>
        <taxon>Pseudomonadati</taxon>
        <taxon>Bacteroidota</taxon>
        <taxon>Saprospiria</taxon>
        <taxon>Saprospirales</taxon>
        <taxon>Saprospiraceae</taxon>
        <taxon>Aureispira</taxon>
    </lineage>
</organism>
<keyword evidence="2" id="KW-1185">Reference proteome</keyword>
<evidence type="ECO:0000313" key="2">
    <source>
        <dbReference type="Proteomes" id="UP001060919"/>
    </source>
</evidence>
<reference evidence="1" key="1">
    <citation type="submission" date="2022-09" db="EMBL/GenBank/DDBJ databases">
        <title>Aureispira anguillicida sp. nov., isolated from Leptocephalus of Japanese eel Anguilla japonica.</title>
        <authorList>
            <person name="Yuasa K."/>
            <person name="Mekata T."/>
            <person name="Ikunari K."/>
        </authorList>
    </citation>
    <scope>NUCLEOTIDE SEQUENCE</scope>
    <source>
        <strain evidence="1">EL160426</strain>
    </source>
</reference>
<dbReference type="Proteomes" id="UP001060919">
    <property type="component" value="Chromosome"/>
</dbReference>